<gene>
    <name evidence="1" type="ORF">TDIB3V08_LOCUS12531</name>
</gene>
<organism evidence="1">
    <name type="scientific">Timema douglasi</name>
    <name type="common">Walking stick</name>
    <dbReference type="NCBI Taxonomy" id="61478"/>
    <lineage>
        <taxon>Eukaryota</taxon>
        <taxon>Metazoa</taxon>
        <taxon>Ecdysozoa</taxon>
        <taxon>Arthropoda</taxon>
        <taxon>Hexapoda</taxon>
        <taxon>Insecta</taxon>
        <taxon>Pterygota</taxon>
        <taxon>Neoptera</taxon>
        <taxon>Polyneoptera</taxon>
        <taxon>Phasmatodea</taxon>
        <taxon>Timematodea</taxon>
        <taxon>Timematoidea</taxon>
        <taxon>Timematidae</taxon>
        <taxon>Timema</taxon>
    </lineage>
</organism>
<accession>A0A7R8W1A1</accession>
<reference evidence="1" key="1">
    <citation type="submission" date="2020-11" db="EMBL/GenBank/DDBJ databases">
        <authorList>
            <person name="Tran Van P."/>
        </authorList>
    </citation>
    <scope>NUCLEOTIDE SEQUENCE</scope>
</reference>
<name>A0A7R8W1A1_TIMDO</name>
<dbReference type="EMBL" id="OA581330">
    <property type="protein sequence ID" value="CAD7206382.1"/>
    <property type="molecule type" value="Genomic_DNA"/>
</dbReference>
<dbReference type="AlphaFoldDB" id="A0A7R8W1A1"/>
<proteinExistence type="predicted"/>
<sequence length="131" mass="15087">MSRIEPRPPAQKSDTLPLDRQVTDNRFLRRCIVLPDTCPQPPLVKWGNGEDWKMYSSASRRGEGSSAHTRGKIGRFKEIALAFAWSERSKLFKKRTTLVAVIRALDHRCRRPTRRLTGTSFGVFLNRSFEN</sequence>
<protein>
    <submittedName>
        <fullName evidence="1">Uncharacterized protein</fullName>
    </submittedName>
</protein>
<evidence type="ECO:0000313" key="1">
    <source>
        <dbReference type="EMBL" id="CAD7206382.1"/>
    </source>
</evidence>